<keyword evidence="3" id="KW-1185">Reference proteome</keyword>
<evidence type="ECO:0000313" key="2">
    <source>
        <dbReference type="EMBL" id="KIM42700.1"/>
    </source>
</evidence>
<dbReference type="EMBL" id="KN831777">
    <property type="protein sequence ID" value="KIM42700.1"/>
    <property type="molecule type" value="Genomic_DNA"/>
</dbReference>
<feature type="region of interest" description="Disordered" evidence="1">
    <location>
        <begin position="205"/>
        <end position="238"/>
    </location>
</feature>
<reference evidence="2 3" key="1">
    <citation type="submission" date="2014-04" db="EMBL/GenBank/DDBJ databases">
        <authorList>
            <consortium name="DOE Joint Genome Institute"/>
            <person name="Kuo A."/>
            <person name="Gay G."/>
            <person name="Dore J."/>
            <person name="Kohler A."/>
            <person name="Nagy L.G."/>
            <person name="Floudas D."/>
            <person name="Copeland A."/>
            <person name="Barry K.W."/>
            <person name="Cichocki N."/>
            <person name="Veneault-Fourrey C."/>
            <person name="LaButti K."/>
            <person name="Lindquist E.A."/>
            <person name="Lipzen A."/>
            <person name="Lundell T."/>
            <person name="Morin E."/>
            <person name="Murat C."/>
            <person name="Sun H."/>
            <person name="Tunlid A."/>
            <person name="Henrissat B."/>
            <person name="Grigoriev I.V."/>
            <person name="Hibbett D.S."/>
            <person name="Martin F."/>
            <person name="Nordberg H.P."/>
            <person name="Cantor M.N."/>
            <person name="Hua S.X."/>
        </authorList>
    </citation>
    <scope>NUCLEOTIDE SEQUENCE [LARGE SCALE GENOMIC DNA]</scope>
    <source>
        <strain evidence="3">h7</strain>
    </source>
</reference>
<accession>A0A0C3C1F4</accession>
<protein>
    <submittedName>
        <fullName evidence="2">Uncharacterized protein</fullName>
    </submittedName>
</protein>
<proteinExistence type="predicted"/>
<sequence length="238" mass="26119">MNGSLLEPVYLPDLRDLTFLGTGEVSTIEFFLHKVTFPSTTRIAIGWRRLDNNLRPADVAPMLGWIPADCNPEVDPDFTFFLEWRSNRVGIAELCVAVLGTFAQDDVLSLSLSSHDQICLTPFARQIGQLPALKTLLLSRVDPSPFLLELDCDFPHEGDLSMPAPKYNHGLGPKNLGVDLRRQVKLDKRAIALLNKAVGVVWDMDPVEPDYPSSDADSDGDAGTDGDTDSEGDGHSDE</sequence>
<name>A0A0C3C1F4_HEBCY</name>
<gene>
    <name evidence="2" type="ORF">M413DRAFT_26710</name>
</gene>
<feature type="compositionally biased region" description="Acidic residues" evidence="1">
    <location>
        <begin position="216"/>
        <end position="231"/>
    </location>
</feature>
<dbReference type="HOGENOM" id="CLU_1165949_0_0_1"/>
<evidence type="ECO:0000313" key="3">
    <source>
        <dbReference type="Proteomes" id="UP000053424"/>
    </source>
</evidence>
<reference evidence="3" key="2">
    <citation type="submission" date="2015-01" db="EMBL/GenBank/DDBJ databases">
        <title>Evolutionary Origins and Diversification of the Mycorrhizal Mutualists.</title>
        <authorList>
            <consortium name="DOE Joint Genome Institute"/>
            <consortium name="Mycorrhizal Genomics Consortium"/>
            <person name="Kohler A."/>
            <person name="Kuo A."/>
            <person name="Nagy L.G."/>
            <person name="Floudas D."/>
            <person name="Copeland A."/>
            <person name="Barry K.W."/>
            <person name="Cichocki N."/>
            <person name="Veneault-Fourrey C."/>
            <person name="LaButti K."/>
            <person name="Lindquist E.A."/>
            <person name="Lipzen A."/>
            <person name="Lundell T."/>
            <person name="Morin E."/>
            <person name="Murat C."/>
            <person name="Riley R."/>
            <person name="Ohm R."/>
            <person name="Sun H."/>
            <person name="Tunlid A."/>
            <person name="Henrissat B."/>
            <person name="Grigoriev I.V."/>
            <person name="Hibbett D.S."/>
            <person name="Martin F."/>
        </authorList>
    </citation>
    <scope>NUCLEOTIDE SEQUENCE [LARGE SCALE GENOMIC DNA]</scope>
    <source>
        <strain evidence="3">h7</strain>
    </source>
</reference>
<dbReference type="Proteomes" id="UP000053424">
    <property type="component" value="Unassembled WGS sequence"/>
</dbReference>
<evidence type="ECO:0000256" key="1">
    <source>
        <dbReference type="SAM" id="MobiDB-lite"/>
    </source>
</evidence>
<dbReference type="AlphaFoldDB" id="A0A0C3C1F4"/>
<organism evidence="2 3">
    <name type="scientific">Hebeloma cylindrosporum</name>
    <dbReference type="NCBI Taxonomy" id="76867"/>
    <lineage>
        <taxon>Eukaryota</taxon>
        <taxon>Fungi</taxon>
        <taxon>Dikarya</taxon>
        <taxon>Basidiomycota</taxon>
        <taxon>Agaricomycotina</taxon>
        <taxon>Agaricomycetes</taxon>
        <taxon>Agaricomycetidae</taxon>
        <taxon>Agaricales</taxon>
        <taxon>Agaricineae</taxon>
        <taxon>Hymenogastraceae</taxon>
        <taxon>Hebeloma</taxon>
    </lineage>
</organism>